<protein>
    <submittedName>
        <fullName evidence="2">Uncharacterized protein</fullName>
    </submittedName>
</protein>
<sequence>MNEDATERWRKFGSLIYVYWANLFIVQLTQHPQHRSHRAEFAYNDTYTTLSVFKINAKINKTDWNRIAASNIILDGEILYAQYFRFVLHIRGNMARYRPHPYISTAENNCGQFTGPSIGASANSHIWEMQRDHLQLRSSIRQPAAAGGFTVFVVLRNLTKHFV</sequence>
<dbReference type="VEuPathDB" id="VectorBase:GAUT009202"/>
<keyword evidence="1" id="KW-0812">Transmembrane</keyword>
<evidence type="ECO:0000313" key="3">
    <source>
        <dbReference type="Proteomes" id="UP000078200"/>
    </source>
</evidence>
<keyword evidence="1" id="KW-0472">Membrane</keyword>
<organism evidence="2 3">
    <name type="scientific">Glossina austeni</name>
    <name type="common">Savannah tsetse fly</name>
    <dbReference type="NCBI Taxonomy" id="7395"/>
    <lineage>
        <taxon>Eukaryota</taxon>
        <taxon>Metazoa</taxon>
        <taxon>Ecdysozoa</taxon>
        <taxon>Arthropoda</taxon>
        <taxon>Hexapoda</taxon>
        <taxon>Insecta</taxon>
        <taxon>Pterygota</taxon>
        <taxon>Neoptera</taxon>
        <taxon>Endopterygota</taxon>
        <taxon>Diptera</taxon>
        <taxon>Brachycera</taxon>
        <taxon>Muscomorpha</taxon>
        <taxon>Hippoboscoidea</taxon>
        <taxon>Glossinidae</taxon>
        <taxon>Glossina</taxon>
    </lineage>
</organism>
<dbReference type="AlphaFoldDB" id="A0A1A9UMB2"/>
<dbReference type="EnsemblMetazoa" id="GAUT009202-RA">
    <property type="protein sequence ID" value="GAUT009202-PA"/>
    <property type="gene ID" value="GAUT009202"/>
</dbReference>
<evidence type="ECO:0000313" key="2">
    <source>
        <dbReference type="EnsemblMetazoa" id="GAUT009202-PA"/>
    </source>
</evidence>
<feature type="transmembrane region" description="Helical" evidence="1">
    <location>
        <begin position="12"/>
        <end position="29"/>
    </location>
</feature>
<name>A0A1A9UMB2_GLOAU</name>
<reference evidence="2" key="1">
    <citation type="submission" date="2020-05" db="UniProtKB">
        <authorList>
            <consortium name="EnsemblMetazoa"/>
        </authorList>
    </citation>
    <scope>IDENTIFICATION</scope>
    <source>
        <strain evidence="2">TTRI</strain>
    </source>
</reference>
<proteinExistence type="predicted"/>
<keyword evidence="1" id="KW-1133">Transmembrane helix</keyword>
<dbReference type="Proteomes" id="UP000078200">
    <property type="component" value="Unassembled WGS sequence"/>
</dbReference>
<evidence type="ECO:0000256" key="1">
    <source>
        <dbReference type="SAM" id="Phobius"/>
    </source>
</evidence>
<keyword evidence="3" id="KW-1185">Reference proteome</keyword>
<accession>A0A1A9UMB2</accession>